<comment type="caution">
    <text evidence="2">The sequence shown here is derived from an EMBL/GenBank/DDBJ whole genome shotgun (WGS) entry which is preliminary data.</text>
</comment>
<keyword evidence="3" id="KW-1185">Reference proteome</keyword>
<feature type="region of interest" description="Disordered" evidence="1">
    <location>
        <begin position="1"/>
        <end position="50"/>
    </location>
</feature>
<organism evidence="2 3">
    <name type="scientific">Durusdinium trenchii</name>
    <dbReference type="NCBI Taxonomy" id="1381693"/>
    <lineage>
        <taxon>Eukaryota</taxon>
        <taxon>Sar</taxon>
        <taxon>Alveolata</taxon>
        <taxon>Dinophyceae</taxon>
        <taxon>Suessiales</taxon>
        <taxon>Symbiodiniaceae</taxon>
        <taxon>Durusdinium</taxon>
    </lineage>
</organism>
<evidence type="ECO:0000256" key="1">
    <source>
        <dbReference type="SAM" id="MobiDB-lite"/>
    </source>
</evidence>
<dbReference type="Proteomes" id="UP001642484">
    <property type="component" value="Unassembled WGS sequence"/>
</dbReference>
<evidence type="ECO:0000313" key="3">
    <source>
        <dbReference type="Proteomes" id="UP001642484"/>
    </source>
</evidence>
<gene>
    <name evidence="2" type="ORF">CCMP2556_LOCUS55597</name>
</gene>
<protein>
    <submittedName>
        <fullName evidence="2">Uncharacterized protein</fullName>
    </submittedName>
</protein>
<dbReference type="EMBL" id="CAXAMN010029028">
    <property type="protein sequence ID" value="CAK9118533.1"/>
    <property type="molecule type" value="Genomic_DNA"/>
</dbReference>
<evidence type="ECO:0000313" key="2">
    <source>
        <dbReference type="EMBL" id="CAK9118533.1"/>
    </source>
</evidence>
<feature type="compositionally biased region" description="Basic and acidic residues" evidence="1">
    <location>
        <begin position="15"/>
        <end position="42"/>
    </location>
</feature>
<reference evidence="2 3" key="1">
    <citation type="submission" date="2024-02" db="EMBL/GenBank/DDBJ databases">
        <authorList>
            <person name="Chen Y."/>
            <person name="Shah S."/>
            <person name="Dougan E. K."/>
            <person name="Thang M."/>
            <person name="Chan C."/>
        </authorList>
    </citation>
    <scope>NUCLEOTIDE SEQUENCE [LARGE SCALE GENOMIC DNA]</scope>
</reference>
<name>A0ABP0T1N3_9DINO</name>
<sequence length="581" mass="64677">MGCCSSSKVVAANVDGEKAAQNRETSETGRGGRDEDKTKEPETEVAPPGMVNMEEEPLAKRPRCRRAAILPKMHPVAVSENAIRGVFDLYMTEVSEELQKTFDCSWQHLVDEAKKAWDGSGEPLQWYWLVHPEAPPEEAFGLVVLWHQHGFASSHCIISHLSFTQVYKPWHDLIPGVLELLRLQLFQMMPISSIRITIWHQPQDTAIKAADMKDDDGGEGKGRPSKDSKMVLDKEVETRLKQAGYRWFSVANGADKRRGQIMSQKRSQERDGLAPRATADLCISSCLLVPGRREVPVVDEVRKEVPGNMLVLAECIQRHCEQSQELPEALQRTLRGLTEVKGSLVRTNRTADAKEWQEFAAECFKDIMVSPELTAWLCREIPESVEDEEHQVKQALCGGLCLAVNWKAQRSDDPERFSDVAVQATASKVSESCASPVVYLATEDDEISVMICKLTAADVNLYELAIQLLEEAPPSAFEADRAVSQVRLPRIQHCCVAEAAVGESLANTEFDFAFSRELFGLRFTSRGTPLGALPISPPEKVLTLDTDFLLAVWHEKYTDLQVSGATAAARAIPLFVTRVRP</sequence>
<accession>A0ABP0T1N3</accession>
<proteinExistence type="predicted"/>